<gene>
    <name evidence="1" type="ORF">IDJ77_21480</name>
</gene>
<dbReference type="SUPFAM" id="SSF49464">
    <property type="entry name" value="Carboxypeptidase regulatory domain-like"/>
    <property type="match status" value="1"/>
</dbReference>
<accession>A0ABR7WVT2</accession>
<dbReference type="InterPro" id="IPR008969">
    <property type="entry name" value="CarboxyPept-like_regulatory"/>
</dbReference>
<keyword evidence="2" id="KW-1185">Reference proteome</keyword>
<dbReference type="Gene3D" id="2.60.40.1120">
    <property type="entry name" value="Carboxypeptidase-like, regulatory domain"/>
    <property type="match status" value="1"/>
</dbReference>
<name>A0ABR7WVT2_9SPHI</name>
<dbReference type="Proteomes" id="UP000606600">
    <property type="component" value="Unassembled WGS sequence"/>
</dbReference>
<organism evidence="1 2">
    <name type="scientific">Mucilaginibacter pankratovii</name>
    <dbReference type="NCBI Taxonomy" id="2772110"/>
    <lineage>
        <taxon>Bacteria</taxon>
        <taxon>Pseudomonadati</taxon>
        <taxon>Bacteroidota</taxon>
        <taxon>Sphingobacteriia</taxon>
        <taxon>Sphingobacteriales</taxon>
        <taxon>Sphingobacteriaceae</taxon>
        <taxon>Mucilaginibacter</taxon>
    </lineage>
</organism>
<dbReference type="Pfam" id="PF13715">
    <property type="entry name" value="CarbopepD_reg_2"/>
    <property type="match status" value="1"/>
</dbReference>
<sequence>MQPIKHVSIPQPCHEDWQQMTRVAQGRHCQSCCKTVIDFTAMSNAEVINYLAMHKNTCGRIEHSRLAGINYELEADDKRLFSWKGLLAAASLSILFPAIDVQAQIGPKIEQLPYASFPRGKMMVSSKVGSITIEGKVTAKEDGQPIPGVSIIVKGISTGTKTTADGSFKLKLLNVNDTIRISSVSYKPVEMPVGHGSKAIDISLEIAPIVLNDVLVQRYASSTRQCSTLGVVVTLNGKKIPFYLRWWYWLVHKARHIIAAINPF</sequence>
<comment type="caution">
    <text evidence="1">The sequence shown here is derived from an EMBL/GenBank/DDBJ whole genome shotgun (WGS) entry which is preliminary data.</text>
</comment>
<dbReference type="EMBL" id="JACWMY010000012">
    <property type="protein sequence ID" value="MBD1366399.1"/>
    <property type="molecule type" value="Genomic_DNA"/>
</dbReference>
<protein>
    <submittedName>
        <fullName evidence="1">Carboxypeptidase-like regulatory domain-containing protein</fullName>
    </submittedName>
</protein>
<dbReference type="RefSeq" id="WP_191191044.1">
    <property type="nucleotide sequence ID" value="NZ_JACWMY010000012.1"/>
</dbReference>
<evidence type="ECO:0000313" key="2">
    <source>
        <dbReference type="Proteomes" id="UP000606600"/>
    </source>
</evidence>
<evidence type="ECO:0000313" key="1">
    <source>
        <dbReference type="EMBL" id="MBD1366399.1"/>
    </source>
</evidence>
<proteinExistence type="predicted"/>
<reference evidence="1 2" key="1">
    <citation type="submission" date="2020-09" db="EMBL/GenBank/DDBJ databases">
        <title>Novel species of Mucilaginibacter isolated from a glacier on the Tibetan Plateau.</title>
        <authorList>
            <person name="Liu Q."/>
            <person name="Xin Y.-H."/>
        </authorList>
    </citation>
    <scope>NUCLEOTIDE SEQUENCE [LARGE SCALE GENOMIC DNA]</scope>
    <source>
        <strain evidence="1 2">ZT4R22</strain>
    </source>
</reference>